<dbReference type="AlphaFoldDB" id="A0A2S7F6X7"/>
<reference evidence="3 4" key="1">
    <citation type="submission" date="2016-01" db="EMBL/GenBank/DDBJ databases">
        <title>Characterization of the Clostridium difficile lineages that are prevalent in Hong Kong and China.</title>
        <authorList>
            <person name="Kwok J.S.-L."/>
            <person name="Lam W.-Y."/>
            <person name="Ip M."/>
            <person name="Chan T.-F."/>
            <person name="Hawkey P.M."/>
            <person name="Tsui S.K.-W."/>
        </authorList>
    </citation>
    <scope>NUCLEOTIDE SEQUENCE [LARGE SCALE GENOMIC DNA]</scope>
    <source>
        <strain evidence="3 4">300064</strain>
    </source>
</reference>
<sequence>MKKNLILILIIVLLGILLAYNAFDNKDKQTIEKEKTSEELVSKDSNLQSNNDKEIGNEINKGSESEKVSVNNIDVVIGDENFISDMDNIFVNLDNYVGKTMKVEGFVGGVIGNEFKVLRLYDMTHDDHSHEVTVGINVVYDGEIPAEDTWVEVTGVITKEVIDGKSQPVIKVQRLEKKFTHGQKKVYN</sequence>
<evidence type="ECO:0000313" key="3">
    <source>
        <dbReference type="EMBL" id="PPV12584.1"/>
    </source>
</evidence>
<evidence type="ECO:0000256" key="1">
    <source>
        <dbReference type="SAM" id="MobiDB-lite"/>
    </source>
</evidence>
<evidence type="ECO:0000313" key="4">
    <source>
        <dbReference type="Proteomes" id="UP000238081"/>
    </source>
</evidence>
<protein>
    <recommendedName>
        <fullName evidence="2">DUF1980 domain-containing protein</fullName>
    </recommendedName>
</protein>
<accession>A0A2S7F6X7</accession>
<dbReference type="RefSeq" id="WP_043665235.1">
    <property type="nucleotide sequence ID" value="NZ_JSEG01000015.1"/>
</dbReference>
<evidence type="ECO:0000259" key="2">
    <source>
        <dbReference type="Pfam" id="PF21537"/>
    </source>
</evidence>
<organism evidence="3 4">
    <name type="scientific">Clostridium butyricum</name>
    <dbReference type="NCBI Taxonomy" id="1492"/>
    <lineage>
        <taxon>Bacteria</taxon>
        <taxon>Bacillati</taxon>
        <taxon>Bacillota</taxon>
        <taxon>Clostridia</taxon>
        <taxon>Eubacteriales</taxon>
        <taxon>Clostridiaceae</taxon>
        <taxon>Clostridium</taxon>
    </lineage>
</organism>
<feature type="domain" description="DUF1980" evidence="2">
    <location>
        <begin position="65"/>
        <end position="187"/>
    </location>
</feature>
<proteinExistence type="predicted"/>
<dbReference type="Proteomes" id="UP000238081">
    <property type="component" value="Unassembled WGS sequence"/>
</dbReference>
<feature type="region of interest" description="Disordered" evidence="1">
    <location>
        <begin position="34"/>
        <end position="58"/>
    </location>
</feature>
<dbReference type="EMBL" id="LRDH01000139">
    <property type="protein sequence ID" value="PPV12584.1"/>
    <property type="molecule type" value="Genomic_DNA"/>
</dbReference>
<gene>
    <name evidence="3" type="ORF">AWN73_18475</name>
</gene>
<name>A0A2S7F6X7_CLOBU</name>
<comment type="caution">
    <text evidence="3">The sequence shown here is derived from an EMBL/GenBank/DDBJ whole genome shotgun (WGS) entry which is preliminary data.</text>
</comment>
<dbReference type="InterPro" id="IPR048447">
    <property type="entry name" value="DUF1980_C"/>
</dbReference>
<dbReference type="Pfam" id="PF21537">
    <property type="entry name" value="DUF1980_C"/>
    <property type="match status" value="1"/>
</dbReference>